<feature type="region of interest" description="Disordered" evidence="1">
    <location>
        <begin position="199"/>
        <end position="242"/>
    </location>
</feature>
<protein>
    <submittedName>
        <fullName evidence="2">Uncharacterized protein</fullName>
    </submittedName>
</protein>
<evidence type="ECO:0000256" key="1">
    <source>
        <dbReference type="SAM" id="MobiDB-lite"/>
    </source>
</evidence>
<dbReference type="EMBL" id="CM003528">
    <property type="protein sequence ID" value="RCV05084.1"/>
    <property type="molecule type" value="Genomic_DNA"/>
</dbReference>
<organism evidence="2">
    <name type="scientific">Setaria italica</name>
    <name type="common">Foxtail millet</name>
    <name type="synonym">Panicum italicum</name>
    <dbReference type="NCBI Taxonomy" id="4555"/>
    <lineage>
        <taxon>Eukaryota</taxon>
        <taxon>Viridiplantae</taxon>
        <taxon>Streptophyta</taxon>
        <taxon>Embryophyta</taxon>
        <taxon>Tracheophyta</taxon>
        <taxon>Spermatophyta</taxon>
        <taxon>Magnoliopsida</taxon>
        <taxon>Liliopsida</taxon>
        <taxon>Poales</taxon>
        <taxon>Poaceae</taxon>
        <taxon>PACMAD clade</taxon>
        <taxon>Panicoideae</taxon>
        <taxon>Panicodae</taxon>
        <taxon>Paniceae</taxon>
        <taxon>Cenchrinae</taxon>
        <taxon>Setaria</taxon>
    </lineage>
</organism>
<accession>A0A368PHX4</accession>
<reference evidence="2" key="2">
    <citation type="submission" date="2015-07" db="EMBL/GenBank/DDBJ databases">
        <authorList>
            <person name="Noorani M."/>
        </authorList>
    </citation>
    <scope>NUCLEOTIDE SEQUENCE</scope>
    <source>
        <strain evidence="2">Yugu1</strain>
    </source>
</reference>
<gene>
    <name evidence="2" type="ORF">SETIT_1G053600v2</name>
</gene>
<sequence length="342" mass="37920">MAGATQAGVLRGGGNLDEGAGIIRIPGRRRAAELRCAAEAGSSRRPGWTANETLTRGWTARWTQKKQVLCTSCFTVTLVYHFFSQKWRKTKREACRTAPLLLLQSVSASASLSVLSDHAQRPLQRRRPRLSRGRRGDLVAAPRLTRCRGELSERLLVQRLVEHALVHAALAILSQQDRHDAHLLPLPLLAGAPPRLLGRERGDGARRQRGHVGARQRAPEHRHREHEVHLPRPEPLGGGKRGRPLVEVERVGVAHEEGRRRAAAAAEDVGDGGELRARELLQRAVSGDDPGRRRRWPCWLLHVTGDARSIDARNRRSHWSWIGATSCGATACWCGTEESLSR</sequence>
<dbReference type="AlphaFoldDB" id="A0A368PHX4"/>
<evidence type="ECO:0000313" key="2">
    <source>
        <dbReference type="EMBL" id="RCV05084.1"/>
    </source>
</evidence>
<reference evidence="2" key="1">
    <citation type="journal article" date="2012" name="Nat. Biotechnol.">
        <title>Reference genome sequence of the model plant Setaria.</title>
        <authorList>
            <person name="Bennetzen J.L."/>
            <person name="Schmutz J."/>
            <person name="Wang H."/>
            <person name="Percifield R."/>
            <person name="Hawkins J."/>
            <person name="Pontaroli A.C."/>
            <person name="Estep M."/>
            <person name="Feng L."/>
            <person name="Vaughn J.N."/>
            <person name="Grimwood J."/>
            <person name="Jenkins J."/>
            <person name="Barry K."/>
            <person name="Lindquist E."/>
            <person name="Hellsten U."/>
            <person name="Deshpande S."/>
            <person name="Wang X."/>
            <person name="Wu X."/>
            <person name="Mitros T."/>
            <person name="Triplett J."/>
            <person name="Yang X."/>
            <person name="Ye C.Y."/>
            <person name="Mauro-Herrera M."/>
            <person name="Wang L."/>
            <person name="Li P."/>
            <person name="Sharma M."/>
            <person name="Sharma R."/>
            <person name="Ronald P.C."/>
            <person name="Panaud O."/>
            <person name="Kellogg E.A."/>
            <person name="Brutnell T.P."/>
            <person name="Doust A.N."/>
            <person name="Tuskan G.A."/>
            <person name="Rokhsar D."/>
            <person name="Devos K.M."/>
        </authorList>
    </citation>
    <scope>NUCLEOTIDE SEQUENCE [LARGE SCALE GENOMIC DNA]</scope>
    <source>
        <strain evidence="2">Yugu1</strain>
    </source>
</reference>
<proteinExistence type="predicted"/>
<feature type="compositionally biased region" description="Basic residues" evidence="1">
    <location>
        <begin position="207"/>
        <end position="224"/>
    </location>
</feature>
<name>A0A368PHX4_SETIT</name>